<dbReference type="EMBL" id="KV428617">
    <property type="protein sequence ID" value="KZT31376.1"/>
    <property type="molecule type" value="Genomic_DNA"/>
</dbReference>
<proteinExistence type="predicted"/>
<keyword evidence="2" id="KW-1185">Reference proteome</keyword>
<sequence>MNGHANDNDGASDVSDDVVEGMVGLVENEDEPVANNAWGNAVTLGWGPDYGLMPQEVGAWQDPDAPPSLTSRLVDSEATLAARQQLAVELGAKFEELVAEVFLDPVGFIALLFNNPIVLGGQSLERLLQWRNFLMQPEGQWQLDPDCCVELFAPLSTFNVIHAELTSAGQGWERVEEPYFSPTASYHYHFISAGNCTRRWIYTRQANGVDMSVVIANLGPCVSNLPFASFDWCCGMRICRIVWPMQGNLAFAGDQIIQQTQPHFLHEMAGVMVVGNMMDVEVRLEQDYGTVLYMRDGIDRSQKAASSKEEERRKLTRWKAESRKHKEIATIGQDTRAGHEKKVKPGSKEKTITVDQILPRPDKRRLHRCAIRLGFLRDQRLDFGDGYEHFFECRCCWILQE</sequence>
<protein>
    <submittedName>
        <fullName evidence="1">Uncharacterized protein</fullName>
    </submittedName>
</protein>
<evidence type="ECO:0000313" key="1">
    <source>
        <dbReference type="EMBL" id="KZT31376.1"/>
    </source>
</evidence>
<accession>A0A165WNU6</accession>
<evidence type="ECO:0000313" key="2">
    <source>
        <dbReference type="Proteomes" id="UP000076798"/>
    </source>
</evidence>
<dbReference type="AlphaFoldDB" id="A0A165WNU6"/>
<dbReference type="Proteomes" id="UP000076798">
    <property type="component" value="Unassembled WGS sequence"/>
</dbReference>
<gene>
    <name evidence="1" type="ORF">SISSUDRAFT_1038482</name>
</gene>
<name>A0A165WNU6_9AGAM</name>
<reference evidence="1 2" key="1">
    <citation type="journal article" date="2016" name="Mol. Biol. Evol.">
        <title>Comparative Genomics of Early-Diverging Mushroom-Forming Fungi Provides Insights into the Origins of Lignocellulose Decay Capabilities.</title>
        <authorList>
            <person name="Nagy L.G."/>
            <person name="Riley R."/>
            <person name="Tritt A."/>
            <person name="Adam C."/>
            <person name="Daum C."/>
            <person name="Floudas D."/>
            <person name="Sun H."/>
            <person name="Yadav J.S."/>
            <person name="Pangilinan J."/>
            <person name="Larsson K.H."/>
            <person name="Matsuura K."/>
            <person name="Barry K."/>
            <person name="Labutti K."/>
            <person name="Kuo R."/>
            <person name="Ohm R.A."/>
            <person name="Bhattacharya S.S."/>
            <person name="Shirouzu T."/>
            <person name="Yoshinaga Y."/>
            <person name="Martin F.M."/>
            <person name="Grigoriev I.V."/>
            <person name="Hibbett D.S."/>
        </authorList>
    </citation>
    <scope>NUCLEOTIDE SEQUENCE [LARGE SCALE GENOMIC DNA]</scope>
    <source>
        <strain evidence="1 2">HHB10207 ss-3</strain>
    </source>
</reference>
<organism evidence="1 2">
    <name type="scientific">Sistotremastrum suecicum HHB10207 ss-3</name>
    <dbReference type="NCBI Taxonomy" id="1314776"/>
    <lineage>
        <taxon>Eukaryota</taxon>
        <taxon>Fungi</taxon>
        <taxon>Dikarya</taxon>
        <taxon>Basidiomycota</taxon>
        <taxon>Agaricomycotina</taxon>
        <taxon>Agaricomycetes</taxon>
        <taxon>Sistotremastrales</taxon>
        <taxon>Sistotremastraceae</taxon>
        <taxon>Sistotremastrum</taxon>
    </lineage>
</organism>